<dbReference type="EMBL" id="CAJOBA010003375">
    <property type="protein sequence ID" value="CAF3679884.1"/>
    <property type="molecule type" value="Genomic_DNA"/>
</dbReference>
<feature type="signal peptide" evidence="3">
    <location>
        <begin position="1"/>
        <end position="19"/>
    </location>
</feature>
<evidence type="ECO:0000313" key="8">
    <source>
        <dbReference type="EMBL" id="CAF4339532.1"/>
    </source>
</evidence>
<dbReference type="Gene3D" id="2.60.40.790">
    <property type="match status" value="1"/>
</dbReference>
<evidence type="ECO:0000313" key="5">
    <source>
        <dbReference type="EMBL" id="CAF0898779.1"/>
    </source>
</evidence>
<comment type="similarity">
    <text evidence="1 2">Belongs to the small heat shock protein (HSP20) family.</text>
</comment>
<dbReference type="Proteomes" id="UP000682733">
    <property type="component" value="Unassembled WGS sequence"/>
</dbReference>
<evidence type="ECO:0000313" key="7">
    <source>
        <dbReference type="EMBL" id="CAF3679884.1"/>
    </source>
</evidence>
<proteinExistence type="inferred from homology"/>
<gene>
    <name evidence="6" type="ORF">GPM918_LOCUS35506</name>
    <name evidence="5" type="ORF">OVA965_LOCUS9512</name>
    <name evidence="8" type="ORF">SRO942_LOCUS36224</name>
    <name evidence="7" type="ORF">TMI583_LOCUS9508</name>
</gene>
<comment type="caution">
    <text evidence="6">The sequence shown here is derived from an EMBL/GenBank/DDBJ whole genome shotgun (WGS) entry which is preliminary data.</text>
</comment>
<dbReference type="CDD" id="cd06464">
    <property type="entry name" value="ACD_sHsps-like"/>
    <property type="match status" value="1"/>
</dbReference>
<evidence type="ECO:0000256" key="3">
    <source>
        <dbReference type="SAM" id="SignalP"/>
    </source>
</evidence>
<evidence type="ECO:0000256" key="1">
    <source>
        <dbReference type="PROSITE-ProRule" id="PRU00285"/>
    </source>
</evidence>
<dbReference type="Pfam" id="PF01926">
    <property type="entry name" value="MMR_HSR1"/>
    <property type="match status" value="1"/>
</dbReference>
<protein>
    <recommendedName>
        <fullName evidence="4">SHSP domain-containing protein</fullName>
    </recommendedName>
</protein>
<reference evidence="6" key="1">
    <citation type="submission" date="2021-02" db="EMBL/GenBank/DDBJ databases">
        <authorList>
            <person name="Nowell W R."/>
        </authorList>
    </citation>
    <scope>NUCLEOTIDE SEQUENCE</scope>
</reference>
<dbReference type="SUPFAM" id="SSF49764">
    <property type="entry name" value="HSP20-like chaperones"/>
    <property type="match status" value="1"/>
</dbReference>
<dbReference type="AlphaFoldDB" id="A0A815R7U3"/>
<dbReference type="Gene3D" id="3.40.50.300">
    <property type="entry name" value="P-loop containing nucleotide triphosphate hydrolases"/>
    <property type="match status" value="1"/>
</dbReference>
<dbReference type="GO" id="GO:0005525">
    <property type="term" value="F:GTP binding"/>
    <property type="evidence" value="ECO:0007669"/>
    <property type="project" value="InterPro"/>
</dbReference>
<name>A0A815R7U3_9BILA</name>
<dbReference type="PANTHER" id="PTHR34726">
    <property type="entry name" value="GBP DOMAIN-CONTAINING PROTEIN"/>
    <property type="match status" value="1"/>
</dbReference>
<keyword evidence="9" id="KW-1185">Reference proteome</keyword>
<sequence>MAALPVLLGGLAISGGALALKKYLKPSTVTPYDVVIRINSLTDLSTDGWEIILSQNTNDITPTVATPENSNGVVVAVLGSYNRGKSFLLNQLCNIRLPSNNIIHTEGISITAAREPYKDIIFIDTAGTDTPIRHDKLDDKKATEALLREIALHLCSYVTIVVNRLRMTDQTYIREVLQHITKQPKEKKPEIIIVHNLLDVETIEDINKVIKDEIEDIYGAKLENVRPQINGQVKIIKLYCSSYESINIRHYILAKTGSPAANIWNSQSLDAIMNIFQMDTGNRRSLDVINNIISFVNTKLPQLFLNSDGNGHDSEIEREKLMVDKHVSEPYIVLSHRKELSREDRKTQPFTLKVSPKLIYDDTGYLIGINSIDCGQWQPRYSVYEDADYFKAIVELPGFKQGETRVEMLEDGITIKGNRDDFKKLLNSPVIHDSQIPIGSFKLNIPLRCRIENKEAKLEREDGLFKITCPKKKATVIYLE</sequence>
<dbReference type="Proteomes" id="UP000663829">
    <property type="component" value="Unassembled WGS sequence"/>
</dbReference>
<dbReference type="OrthoDB" id="2135133at2759"/>
<evidence type="ECO:0000313" key="6">
    <source>
        <dbReference type="EMBL" id="CAF1472209.1"/>
    </source>
</evidence>
<dbReference type="InterPro" id="IPR008978">
    <property type="entry name" value="HSP20-like_chaperone"/>
</dbReference>
<keyword evidence="3" id="KW-0732">Signal</keyword>
<dbReference type="SUPFAM" id="SSF52540">
    <property type="entry name" value="P-loop containing nucleoside triphosphate hydrolases"/>
    <property type="match status" value="1"/>
</dbReference>
<dbReference type="InterPro" id="IPR027417">
    <property type="entry name" value="P-loop_NTPase"/>
</dbReference>
<dbReference type="EMBL" id="CAJNOK010003374">
    <property type="protein sequence ID" value="CAF0898779.1"/>
    <property type="molecule type" value="Genomic_DNA"/>
</dbReference>
<evidence type="ECO:0000259" key="4">
    <source>
        <dbReference type="PROSITE" id="PS01031"/>
    </source>
</evidence>
<dbReference type="PROSITE" id="PS01031">
    <property type="entry name" value="SHSP"/>
    <property type="match status" value="1"/>
</dbReference>
<dbReference type="Proteomes" id="UP000677228">
    <property type="component" value="Unassembled WGS sequence"/>
</dbReference>
<dbReference type="InterPro" id="IPR006073">
    <property type="entry name" value="GTP-bd"/>
</dbReference>
<feature type="chain" id="PRO_5035606968" description="SHSP domain-containing protein" evidence="3">
    <location>
        <begin position="20"/>
        <end position="480"/>
    </location>
</feature>
<dbReference type="EMBL" id="CAJNOQ010020606">
    <property type="protein sequence ID" value="CAF1472209.1"/>
    <property type="molecule type" value="Genomic_DNA"/>
</dbReference>
<accession>A0A815R7U3</accession>
<dbReference type="InterPro" id="IPR002068">
    <property type="entry name" value="A-crystallin/Hsp20_dom"/>
</dbReference>
<feature type="domain" description="SHSP" evidence="4">
    <location>
        <begin position="372"/>
        <end position="480"/>
    </location>
</feature>
<dbReference type="PANTHER" id="PTHR34726:SF3">
    <property type="entry name" value="GUANYLATE-BINDING PROTEIN N-TERMINAL DOMAIN-CONTAINING PROTEIN-RELATED"/>
    <property type="match status" value="1"/>
</dbReference>
<dbReference type="EMBL" id="CAJOBC010086073">
    <property type="protein sequence ID" value="CAF4339532.1"/>
    <property type="molecule type" value="Genomic_DNA"/>
</dbReference>
<dbReference type="Pfam" id="PF00011">
    <property type="entry name" value="HSP20"/>
    <property type="match status" value="1"/>
</dbReference>
<evidence type="ECO:0000313" key="9">
    <source>
        <dbReference type="Proteomes" id="UP000663829"/>
    </source>
</evidence>
<organism evidence="6 9">
    <name type="scientific">Didymodactylos carnosus</name>
    <dbReference type="NCBI Taxonomy" id="1234261"/>
    <lineage>
        <taxon>Eukaryota</taxon>
        <taxon>Metazoa</taxon>
        <taxon>Spiralia</taxon>
        <taxon>Gnathifera</taxon>
        <taxon>Rotifera</taxon>
        <taxon>Eurotatoria</taxon>
        <taxon>Bdelloidea</taxon>
        <taxon>Philodinida</taxon>
        <taxon>Philodinidae</taxon>
        <taxon>Didymodactylos</taxon>
    </lineage>
</organism>
<evidence type="ECO:0000256" key="2">
    <source>
        <dbReference type="RuleBase" id="RU003616"/>
    </source>
</evidence>
<dbReference type="Proteomes" id="UP000681722">
    <property type="component" value="Unassembled WGS sequence"/>
</dbReference>